<evidence type="ECO:0008006" key="4">
    <source>
        <dbReference type="Google" id="ProtNLM"/>
    </source>
</evidence>
<proteinExistence type="predicted"/>
<dbReference type="EMBL" id="JBGMDY010000006">
    <property type="protein sequence ID" value="KAL2331294.1"/>
    <property type="molecule type" value="Genomic_DNA"/>
</dbReference>
<dbReference type="Proteomes" id="UP001603857">
    <property type="component" value="Unassembled WGS sequence"/>
</dbReference>
<evidence type="ECO:0000313" key="3">
    <source>
        <dbReference type="Proteomes" id="UP001603857"/>
    </source>
</evidence>
<name>A0ABD1M698_9FABA</name>
<keyword evidence="3" id="KW-1185">Reference proteome</keyword>
<comment type="caution">
    <text evidence="2">The sequence shown here is derived from an EMBL/GenBank/DDBJ whole genome shotgun (WGS) entry which is preliminary data.</text>
</comment>
<sequence>MVYFRSFVYKKLFFFFPDDGSAAVLGAALLCVIHGAAVENTLFEDAPASFRISLSFIPSLIVKDTLSSWEPSHGVVSILQKFVSSDAAAFGSSRPLARPQSVVPGNGAIRSQLLGQPLFLHQKLSYIALKEGGNIPAEMAALFRIAMHQAADVGSGTRTGTESISPTNMRKSSGGSNVDLEPSQRPHKGIFTNFVDLCMAKEGVQNPKYKGFYTKEETDKALELDTIEPKVIKEALNPDPENCVSSVPAFSNDGKRLLVCSGSTVSVFSTATDSLVSSLKATPPLSPPLSCANLRLKLGENCVWPWQRRTGGAW</sequence>
<gene>
    <name evidence="2" type="ORF">Fmac_018875</name>
</gene>
<reference evidence="2 3" key="1">
    <citation type="submission" date="2024-08" db="EMBL/GenBank/DDBJ databases">
        <title>Insights into the chromosomal genome structure of Flemingia macrophylla.</title>
        <authorList>
            <person name="Ding Y."/>
            <person name="Zhao Y."/>
            <person name="Bi W."/>
            <person name="Wu M."/>
            <person name="Zhao G."/>
            <person name="Gong Y."/>
            <person name="Li W."/>
            <person name="Zhang P."/>
        </authorList>
    </citation>
    <scope>NUCLEOTIDE SEQUENCE [LARGE SCALE GENOMIC DNA]</scope>
    <source>
        <strain evidence="2">DYQJB</strain>
        <tissue evidence="2">Leaf</tissue>
    </source>
</reference>
<organism evidence="2 3">
    <name type="scientific">Flemingia macrophylla</name>
    <dbReference type="NCBI Taxonomy" id="520843"/>
    <lineage>
        <taxon>Eukaryota</taxon>
        <taxon>Viridiplantae</taxon>
        <taxon>Streptophyta</taxon>
        <taxon>Embryophyta</taxon>
        <taxon>Tracheophyta</taxon>
        <taxon>Spermatophyta</taxon>
        <taxon>Magnoliopsida</taxon>
        <taxon>eudicotyledons</taxon>
        <taxon>Gunneridae</taxon>
        <taxon>Pentapetalae</taxon>
        <taxon>rosids</taxon>
        <taxon>fabids</taxon>
        <taxon>Fabales</taxon>
        <taxon>Fabaceae</taxon>
        <taxon>Papilionoideae</taxon>
        <taxon>50 kb inversion clade</taxon>
        <taxon>NPAAA clade</taxon>
        <taxon>indigoferoid/millettioid clade</taxon>
        <taxon>Phaseoleae</taxon>
        <taxon>Flemingia</taxon>
    </lineage>
</organism>
<protein>
    <recommendedName>
        <fullName evidence="4">Transducin/WD40 repeat-like superfamily protein</fullName>
    </recommendedName>
</protein>
<feature type="region of interest" description="Disordered" evidence="1">
    <location>
        <begin position="154"/>
        <end position="185"/>
    </location>
</feature>
<dbReference type="AlphaFoldDB" id="A0ABD1M698"/>
<accession>A0ABD1M698</accession>
<dbReference type="PANTHER" id="PTHR45176">
    <property type="entry name" value="TRANSDUCIN FAMILY PROTEIN / WD-40 REPEAT FAMILY PROTEIN-RELATED"/>
    <property type="match status" value="1"/>
</dbReference>
<feature type="compositionally biased region" description="Polar residues" evidence="1">
    <location>
        <begin position="156"/>
        <end position="176"/>
    </location>
</feature>
<dbReference type="PANTHER" id="PTHR45176:SF1">
    <property type="entry name" value="TRANSDUCIN FAMILY PROTEIN _ WD-40 REPEAT FAMILY PROTEIN-RELATED"/>
    <property type="match status" value="1"/>
</dbReference>
<evidence type="ECO:0000256" key="1">
    <source>
        <dbReference type="SAM" id="MobiDB-lite"/>
    </source>
</evidence>
<evidence type="ECO:0000313" key="2">
    <source>
        <dbReference type="EMBL" id="KAL2331294.1"/>
    </source>
</evidence>